<keyword evidence="4" id="KW-1185">Reference proteome</keyword>
<feature type="region of interest" description="Disordered" evidence="2">
    <location>
        <begin position="90"/>
        <end position="124"/>
    </location>
</feature>
<sequence length="331" mass="37081">MTAVGIQSLADAISLWNQMPETRQPATAANWLRTAIRLVMTRRRYSRDLALAYYRLARALRTGTTIANPRKPEPRYITLDVLRDEFIALANPQSTPPPAPDEAEPAPDEPNPVDDSDTESDSDDADRILVEEIEELEREQARIEAEAEREAAELLLQLGPLNLNRKTHDLDTSQPADVVDEQRDDAHQQAGRRQAATLERLVMNGGRSTTWSIAARDKRALGWARVSKSGTPCGWCAMLISRGAVYRSEQSALFSDGDKYHDNCHCDTVIVFTAAQFESPRFDLNREYAELWPEVTKGLNGKAALKAWRTFIRRQQRAQAAQPTNAQEAAT</sequence>
<organism evidence="3 4">
    <name type="scientific">Kribbella deserti</name>
    <dbReference type="NCBI Taxonomy" id="1926257"/>
    <lineage>
        <taxon>Bacteria</taxon>
        <taxon>Bacillati</taxon>
        <taxon>Actinomycetota</taxon>
        <taxon>Actinomycetes</taxon>
        <taxon>Propionibacteriales</taxon>
        <taxon>Kribbellaceae</taxon>
        <taxon>Kribbella</taxon>
    </lineage>
</organism>
<comment type="caution">
    <text evidence="3">The sequence shown here is derived from an EMBL/GenBank/DDBJ whole genome shotgun (WGS) entry which is preliminary data.</text>
</comment>
<evidence type="ECO:0000313" key="4">
    <source>
        <dbReference type="Proteomes" id="UP001589890"/>
    </source>
</evidence>
<protein>
    <recommendedName>
        <fullName evidence="5">Capsid maturation protease</fullName>
    </recommendedName>
</protein>
<evidence type="ECO:0000256" key="1">
    <source>
        <dbReference type="SAM" id="Coils"/>
    </source>
</evidence>
<proteinExistence type="predicted"/>
<dbReference type="EMBL" id="JBHLTC010000001">
    <property type="protein sequence ID" value="MFC0622825.1"/>
    <property type="molecule type" value="Genomic_DNA"/>
</dbReference>
<name>A0ABV6QE41_9ACTN</name>
<dbReference type="RefSeq" id="WP_380043502.1">
    <property type="nucleotide sequence ID" value="NZ_JBHLTC010000001.1"/>
</dbReference>
<dbReference type="InterPro" id="IPR057369">
    <property type="entry name" value="VG15"/>
</dbReference>
<dbReference type="Pfam" id="PF25310">
    <property type="entry name" value="VG15"/>
    <property type="match status" value="1"/>
</dbReference>
<feature type="compositionally biased region" description="Acidic residues" evidence="2">
    <location>
        <begin position="101"/>
        <end position="124"/>
    </location>
</feature>
<reference evidence="3 4" key="1">
    <citation type="submission" date="2024-09" db="EMBL/GenBank/DDBJ databases">
        <authorList>
            <person name="Sun Q."/>
            <person name="Mori K."/>
        </authorList>
    </citation>
    <scope>NUCLEOTIDE SEQUENCE [LARGE SCALE GENOMIC DNA]</scope>
    <source>
        <strain evidence="3 4">CGMCC 1.15906</strain>
    </source>
</reference>
<gene>
    <name evidence="3" type="ORF">ACFFGN_02060</name>
</gene>
<evidence type="ECO:0000313" key="3">
    <source>
        <dbReference type="EMBL" id="MFC0622825.1"/>
    </source>
</evidence>
<accession>A0ABV6QE41</accession>
<evidence type="ECO:0000256" key="2">
    <source>
        <dbReference type="SAM" id="MobiDB-lite"/>
    </source>
</evidence>
<evidence type="ECO:0008006" key="5">
    <source>
        <dbReference type="Google" id="ProtNLM"/>
    </source>
</evidence>
<keyword evidence="1" id="KW-0175">Coiled coil</keyword>
<dbReference type="Proteomes" id="UP001589890">
    <property type="component" value="Unassembled WGS sequence"/>
</dbReference>
<feature type="coiled-coil region" evidence="1">
    <location>
        <begin position="126"/>
        <end position="158"/>
    </location>
</feature>